<evidence type="ECO:0000313" key="3">
    <source>
        <dbReference type="EMBL" id="QYC42749.1"/>
    </source>
</evidence>
<evidence type="ECO:0000313" key="4">
    <source>
        <dbReference type="Proteomes" id="UP000824681"/>
    </source>
</evidence>
<feature type="transmembrane region" description="Helical" evidence="2">
    <location>
        <begin position="98"/>
        <end position="117"/>
    </location>
</feature>
<keyword evidence="2" id="KW-0472">Membrane</keyword>
<dbReference type="Proteomes" id="UP000824681">
    <property type="component" value="Chromosome"/>
</dbReference>
<gene>
    <name evidence="3" type="ORF">Nocox_25740</name>
</gene>
<keyword evidence="2" id="KW-0812">Transmembrane</keyword>
<dbReference type="EMBL" id="CP068985">
    <property type="protein sequence ID" value="QYC42749.1"/>
    <property type="molecule type" value="Genomic_DNA"/>
</dbReference>
<evidence type="ECO:0008006" key="5">
    <source>
        <dbReference type="Google" id="ProtNLM"/>
    </source>
</evidence>
<feature type="transmembrane region" description="Helical" evidence="2">
    <location>
        <begin position="57"/>
        <end position="86"/>
    </location>
</feature>
<protein>
    <recommendedName>
        <fullName evidence="5">DUF4190 domain-containing protein</fullName>
    </recommendedName>
</protein>
<name>A0ABX8U7M0_9ACTN</name>
<reference evidence="3 4" key="1">
    <citation type="journal article" date="2021" name="ACS Chem. Biol.">
        <title>Genomic-Led Discovery of a Novel Glycopeptide Antibiotic by Nonomuraea coxensis DSM 45129.</title>
        <authorList>
            <person name="Yushchuk O."/>
            <person name="Vior N.M."/>
            <person name="Andreo-Vidal A."/>
            <person name="Berini F."/>
            <person name="Ruckert C."/>
            <person name="Busche T."/>
            <person name="Binda E."/>
            <person name="Kalinowski J."/>
            <person name="Truman A.W."/>
            <person name="Marinelli F."/>
        </authorList>
    </citation>
    <scope>NUCLEOTIDE SEQUENCE [LARGE SCALE GENOMIC DNA]</scope>
    <source>
        <strain evidence="3 4">DSM 45129</strain>
    </source>
</reference>
<sequence length="122" mass="12175">MWFPPEGARQVPDAEDPPPDDAPAPPDAPPALPRAGPPTPRTPPSASGGRRRGADQVLSILGCVCAAVAVLYAPVLFGLAGIVLGVAGHLRGEPLGRWAAVAAGAGMVAGTALTLVLQSVMS</sequence>
<keyword evidence="2" id="KW-1133">Transmembrane helix</keyword>
<keyword evidence="4" id="KW-1185">Reference proteome</keyword>
<feature type="compositionally biased region" description="Pro residues" evidence="1">
    <location>
        <begin position="20"/>
        <end position="43"/>
    </location>
</feature>
<feature type="region of interest" description="Disordered" evidence="1">
    <location>
        <begin position="1"/>
        <end position="52"/>
    </location>
</feature>
<organism evidence="3 4">
    <name type="scientific">Nonomuraea coxensis DSM 45129</name>
    <dbReference type="NCBI Taxonomy" id="1122611"/>
    <lineage>
        <taxon>Bacteria</taxon>
        <taxon>Bacillati</taxon>
        <taxon>Actinomycetota</taxon>
        <taxon>Actinomycetes</taxon>
        <taxon>Streptosporangiales</taxon>
        <taxon>Streptosporangiaceae</taxon>
        <taxon>Nonomuraea</taxon>
    </lineage>
</organism>
<evidence type="ECO:0000256" key="2">
    <source>
        <dbReference type="SAM" id="Phobius"/>
    </source>
</evidence>
<accession>A0ABX8U7M0</accession>
<evidence type="ECO:0000256" key="1">
    <source>
        <dbReference type="SAM" id="MobiDB-lite"/>
    </source>
</evidence>
<proteinExistence type="predicted"/>